<dbReference type="InterPro" id="IPR043502">
    <property type="entry name" value="DNA/RNA_pol_sf"/>
</dbReference>
<dbReference type="GO" id="GO:0003676">
    <property type="term" value="F:nucleic acid binding"/>
    <property type="evidence" value="ECO:0007669"/>
    <property type="project" value="InterPro"/>
</dbReference>
<feature type="compositionally biased region" description="Basic and acidic residues" evidence="6">
    <location>
        <begin position="196"/>
        <end position="215"/>
    </location>
</feature>
<evidence type="ECO:0000256" key="4">
    <source>
        <dbReference type="ARBA" id="ARBA00022801"/>
    </source>
</evidence>
<keyword evidence="4" id="KW-0378">Hydrolase</keyword>
<dbReference type="Pfam" id="PF07727">
    <property type="entry name" value="RVT_2"/>
    <property type="match status" value="1"/>
</dbReference>
<dbReference type="InterPro" id="IPR001878">
    <property type="entry name" value="Znf_CCHC"/>
</dbReference>
<dbReference type="GO" id="GO:0006508">
    <property type="term" value="P:proteolysis"/>
    <property type="evidence" value="ECO:0007669"/>
    <property type="project" value="UniProtKB-KW"/>
</dbReference>
<dbReference type="SUPFAM" id="SSF57756">
    <property type="entry name" value="Retrovirus zinc finger-like domains"/>
    <property type="match status" value="1"/>
</dbReference>
<evidence type="ECO:0000256" key="6">
    <source>
        <dbReference type="SAM" id="MobiDB-lite"/>
    </source>
</evidence>
<dbReference type="SUPFAM" id="SSF53098">
    <property type="entry name" value="Ribonuclease H-like"/>
    <property type="match status" value="1"/>
</dbReference>
<keyword evidence="1" id="KW-0645">Protease</keyword>
<feature type="domain" description="Integrase catalytic" evidence="8">
    <location>
        <begin position="481"/>
        <end position="649"/>
    </location>
</feature>
<dbReference type="InterPro" id="IPR012337">
    <property type="entry name" value="RNaseH-like_sf"/>
</dbReference>
<evidence type="ECO:0000313" key="9">
    <source>
        <dbReference type="EMBL" id="KAJ9688863.1"/>
    </source>
</evidence>
<evidence type="ECO:0000256" key="1">
    <source>
        <dbReference type="ARBA" id="ARBA00022670"/>
    </source>
</evidence>
<dbReference type="Proteomes" id="UP001168098">
    <property type="component" value="Unassembled WGS sequence"/>
</dbReference>
<gene>
    <name evidence="9" type="ORF">PVL29_014486</name>
</gene>
<dbReference type="Pfam" id="PF00665">
    <property type="entry name" value="rve"/>
    <property type="match status" value="1"/>
</dbReference>
<dbReference type="GO" id="GO:0004190">
    <property type="term" value="F:aspartic-type endopeptidase activity"/>
    <property type="evidence" value="ECO:0007669"/>
    <property type="project" value="UniProtKB-KW"/>
</dbReference>
<feature type="region of interest" description="Disordered" evidence="6">
    <location>
        <begin position="196"/>
        <end position="238"/>
    </location>
</feature>
<dbReference type="PROSITE" id="PS50158">
    <property type="entry name" value="ZF_CCHC"/>
    <property type="match status" value="1"/>
</dbReference>
<dbReference type="GO" id="GO:0008270">
    <property type="term" value="F:zinc ion binding"/>
    <property type="evidence" value="ECO:0007669"/>
    <property type="project" value="UniProtKB-KW"/>
</dbReference>
<keyword evidence="10" id="KW-1185">Reference proteome</keyword>
<feature type="domain" description="CCHC-type" evidence="7">
    <location>
        <begin position="247"/>
        <end position="261"/>
    </location>
</feature>
<dbReference type="Pfam" id="PF13976">
    <property type="entry name" value="gag_pre-integrs"/>
    <property type="match status" value="1"/>
</dbReference>
<dbReference type="CDD" id="cd09272">
    <property type="entry name" value="RNase_HI_RT_Ty1"/>
    <property type="match status" value="1"/>
</dbReference>
<evidence type="ECO:0000256" key="3">
    <source>
        <dbReference type="ARBA" id="ARBA00022750"/>
    </source>
</evidence>
<dbReference type="InterPro" id="IPR057670">
    <property type="entry name" value="SH3_retrovirus"/>
</dbReference>
<keyword evidence="5" id="KW-0862">Zinc</keyword>
<dbReference type="InterPro" id="IPR036875">
    <property type="entry name" value="Znf_CCHC_sf"/>
</dbReference>
<dbReference type="InterPro" id="IPR036397">
    <property type="entry name" value="RNaseH_sf"/>
</dbReference>
<name>A0AA38ZGX7_VITRO</name>
<comment type="caution">
    <text evidence="9">The sequence shown here is derived from an EMBL/GenBank/DDBJ whole genome shotgun (WGS) entry which is preliminary data.</text>
</comment>
<evidence type="ECO:0000313" key="10">
    <source>
        <dbReference type="Proteomes" id="UP001168098"/>
    </source>
</evidence>
<proteinExistence type="predicted"/>
<evidence type="ECO:0000256" key="5">
    <source>
        <dbReference type="PROSITE-ProRule" id="PRU00047"/>
    </source>
</evidence>
<feature type="compositionally biased region" description="Basic residues" evidence="6">
    <location>
        <begin position="216"/>
        <end position="226"/>
    </location>
</feature>
<feature type="region of interest" description="Disordered" evidence="6">
    <location>
        <begin position="734"/>
        <end position="756"/>
    </location>
</feature>
<dbReference type="GO" id="GO:0015074">
    <property type="term" value="P:DNA integration"/>
    <property type="evidence" value="ECO:0007669"/>
    <property type="project" value="InterPro"/>
</dbReference>
<dbReference type="PANTHER" id="PTHR42648:SF20">
    <property type="entry name" value="RNA-DIRECTED DNA POLYMERASE"/>
    <property type="match status" value="1"/>
</dbReference>
<organism evidence="9 10">
    <name type="scientific">Vitis rotundifolia</name>
    <name type="common">Muscadine grape</name>
    <dbReference type="NCBI Taxonomy" id="103349"/>
    <lineage>
        <taxon>Eukaryota</taxon>
        <taxon>Viridiplantae</taxon>
        <taxon>Streptophyta</taxon>
        <taxon>Embryophyta</taxon>
        <taxon>Tracheophyta</taxon>
        <taxon>Spermatophyta</taxon>
        <taxon>Magnoliopsida</taxon>
        <taxon>eudicotyledons</taxon>
        <taxon>Gunneridae</taxon>
        <taxon>Pentapetalae</taxon>
        <taxon>rosids</taxon>
        <taxon>Vitales</taxon>
        <taxon>Vitaceae</taxon>
        <taxon>Viteae</taxon>
        <taxon>Vitis</taxon>
    </lineage>
</organism>
<evidence type="ECO:0000259" key="8">
    <source>
        <dbReference type="PROSITE" id="PS50994"/>
    </source>
</evidence>
<evidence type="ECO:0000259" key="7">
    <source>
        <dbReference type="PROSITE" id="PS50158"/>
    </source>
</evidence>
<dbReference type="InterPro" id="IPR025724">
    <property type="entry name" value="GAG-pre-integrase_dom"/>
</dbReference>
<dbReference type="SUPFAM" id="SSF56672">
    <property type="entry name" value="DNA/RNA polymerases"/>
    <property type="match status" value="1"/>
</dbReference>
<dbReference type="InterPro" id="IPR013103">
    <property type="entry name" value="RVT_2"/>
</dbReference>
<keyword evidence="3" id="KW-0064">Aspartyl protease</keyword>
<feature type="region of interest" description="Disordered" evidence="6">
    <location>
        <begin position="1276"/>
        <end position="1295"/>
    </location>
</feature>
<dbReference type="InterPro" id="IPR054722">
    <property type="entry name" value="PolX-like_BBD"/>
</dbReference>
<protein>
    <submittedName>
        <fullName evidence="9">Uncharacterized protein</fullName>
    </submittedName>
</protein>
<dbReference type="Pfam" id="PF14223">
    <property type="entry name" value="Retrotran_gag_2"/>
    <property type="match status" value="1"/>
</dbReference>
<dbReference type="EMBL" id="JARBHA010000011">
    <property type="protein sequence ID" value="KAJ9688863.1"/>
    <property type="molecule type" value="Genomic_DNA"/>
</dbReference>
<dbReference type="Pfam" id="PF25597">
    <property type="entry name" value="SH3_retrovirus"/>
    <property type="match status" value="1"/>
</dbReference>
<evidence type="ECO:0000256" key="2">
    <source>
        <dbReference type="ARBA" id="ARBA00022723"/>
    </source>
</evidence>
<dbReference type="Pfam" id="PF22936">
    <property type="entry name" value="Pol_BBD"/>
    <property type="match status" value="1"/>
</dbReference>
<sequence>MEASLVHTRPDTSKIDPFNETFFKRWQERVFSAIDVVNMGHILTDPKPEDDSHLLPTWETGNKQVRHAILSTLSNELFDIYCQFKVAKEIWDAMNKKYILEDAGTQKYAIGNFRNFQMTEDKDVSSQIHDYHLLINDLAIEDIKLPEPFVAVYLVETLPESWKDYKNNMKHKRKQMSLEDVIIHIRIEEQNRNRDNIEKAKELSSKANVVEEKPKPKNNRSRKQNSRTKPNASNKVQNSTIKKRGNCFVCSKSGHHAAQCRHRKRIEKTNSKANLAETEVITAVISSEVSMVTNMMDWVVDSGATRHICGNRSAFTFYTTVKEGEEQVFMGDSRSTPVIGKGKVLLKLTFGKVLALCDVLHVLDIRWNLVSVSLLGKAGVRILFDSDKIVLTKNDAFVGKGYCNQGLFLLNVSDIINNNASSSSAYVVDSCDIWHGRLGHVNFSYMKRMVELSLIPKLSFENHEKCESCVESKTTKNSCKSVERESDLLSLIHSDLGDLKNTMTRGGKQFYITFIDDYSRYTRVYLLRNKDEAEDAFIKYKIEVENQLSKKIKRLRTDRGGEYESNPFNSFCEDHGIIHETTPPYSPESNGVAERKNRTLKDMMNAMLVSSGAPLNLWGEAILSACHIQNRIPYKKTSKTPYELWKGYAPNIAYLKVWGCLAKVLLPEPKKRKLGPKTFDAMFIGYTENSVAYRFLVTKSENNLVDVNTIIETKNADFFENIFPMKLNGEQEVQKTRKDQSIEPSEFETRRSKRDRKETNLGDGFYTFLIDEDPRSYKEAITSPDAPFWKEAINSEIESIMYNHTWELVDLPPGAKTIGCKWIFKRKLKQDGSIEKYKARLVVKGFKQRKDVDYFDTFAPVTRIASIRVLIALASIHNLVVHQMDVKTAFLNGDLEEEIYMDQPEDCVVPGKEKKVCKLVKLLYGLKQAPKQWHNKFDHVLVTNGYSINDADKCIYSKYEDNTCVVICLYVDDMLIFGTNLEVVCETKKFLGSKFDMKDLGEAKVILGIKITRTPNGLKLSQEHYVEKILRKFEHFDCKPVSTPYDPSLQLKKNRELSVAQIEYAQILVSLMYLMNCTRPDIAYAVGRLSRYTQSPNQDHWTAIRGVFKYLRGTINYGLCFSGFPSVLEGFSDAKWISDSDEMKSTSGYVFILGGSAVSWKSAKQTCITWSTMEAEFIALEKASYEAEWLRNLLADIPLWTRPAPSVSMRCDSQAAIAKAKSKIFNGKNRHIRLRHNIVRQLLETGVISLEFVRSELNLADPLTKPLNKKLVEETSRGMGLMPTTEVKSGGNPTY</sequence>
<dbReference type="InterPro" id="IPR001584">
    <property type="entry name" value="Integrase_cat-core"/>
</dbReference>
<keyword evidence="5" id="KW-0863">Zinc-finger</keyword>
<dbReference type="InterPro" id="IPR039537">
    <property type="entry name" value="Retrotran_Ty1/copia-like"/>
</dbReference>
<dbReference type="PROSITE" id="PS50994">
    <property type="entry name" value="INTEGRASE"/>
    <property type="match status" value="1"/>
</dbReference>
<accession>A0AA38ZGX7</accession>
<dbReference type="Gene3D" id="3.30.420.10">
    <property type="entry name" value="Ribonuclease H-like superfamily/Ribonuclease H"/>
    <property type="match status" value="1"/>
</dbReference>
<reference evidence="9 10" key="1">
    <citation type="journal article" date="2023" name="BMC Biotechnol.">
        <title>Vitis rotundifolia cv Carlos genome sequencing.</title>
        <authorList>
            <person name="Huff M."/>
            <person name="Hulse-Kemp A."/>
            <person name="Scheffler B."/>
            <person name="Youngblood R."/>
            <person name="Simpson S."/>
            <person name="Babiker E."/>
            <person name="Staton M."/>
        </authorList>
    </citation>
    <scope>NUCLEOTIDE SEQUENCE [LARGE SCALE GENOMIC DNA]</scope>
    <source>
        <tissue evidence="9">Leaf</tissue>
    </source>
</reference>
<keyword evidence="2" id="KW-0479">Metal-binding</keyword>
<feature type="compositionally biased region" description="Polar residues" evidence="6">
    <location>
        <begin position="227"/>
        <end position="238"/>
    </location>
</feature>
<dbReference type="PANTHER" id="PTHR42648">
    <property type="entry name" value="TRANSPOSASE, PUTATIVE-RELATED"/>
    <property type="match status" value="1"/>
</dbReference>